<protein>
    <submittedName>
        <fullName evidence="1">Disulfide bond formation protein DsbA</fullName>
    </submittedName>
</protein>
<organism evidence="1 2">
    <name type="scientific">Actinomycetospora termitidis</name>
    <dbReference type="NCBI Taxonomy" id="3053470"/>
    <lineage>
        <taxon>Bacteria</taxon>
        <taxon>Bacillati</taxon>
        <taxon>Actinomycetota</taxon>
        <taxon>Actinomycetes</taxon>
        <taxon>Pseudonocardiales</taxon>
        <taxon>Pseudonocardiaceae</taxon>
        <taxon>Actinomycetospora</taxon>
    </lineage>
</organism>
<dbReference type="SUPFAM" id="SSF52833">
    <property type="entry name" value="Thioredoxin-like"/>
    <property type="match status" value="1"/>
</dbReference>
<gene>
    <name evidence="1" type="ORF">QRT03_21025</name>
</gene>
<proteinExistence type="predicted"/>
<dbReference type="EMBL" id="JASVWF010000005">
    <property type="protein sequence ID" value="MDL5158463.1"/>
    <property type="molecule type" value="Genomic_DNA"/>
</dbReference>
<keyword evidence="2" id="KW-1185">Reference proteome</keyword>
<dbReference type="RefSeq" id="WP_286055006.1">
    <property type="nucleotide sequence ID" value="NZ_JASVWF010000005.1"/>
</dbReference>
<sequence length="191" mass="20589">MRLYVDPVCPFAYLALRWLDEVAALRGFEVDVRIMSLAVLGEADPDREPESARGTESAWRPVRVGVAVGERLPEFMSRFGGLYHRDGVRGRDEVLRQVLAAMDLSSSLGAADDASFDDEVRRSHGEGMEPVGLDVGTPVIHVDDVAFFGPVLGAVPRGQDALDVFDGAVALAGAPGFCELKRTRSGGLSFK</sequence>
<reference evidence="1 2" key="1">
    <citation type="submission" date="2023-06" db="EMBL/GenBank/DDBJ databases">
        <title>Actinomycetospora Odt1-22.</title>
        <authorList>
            <person name="Supong K."/>
        </authorList>
    </citation>
    <scope>NUCLEOTIDE SEQUENCE [LARGE SCALE GENOMIC DNA]</scope>
    <source>
        <strain evidence="1 2">Odt1-22</strain>
    </source>
</reference>
<dbReference type="Proteomes" id="UP001231924">
    <property type="component" value="Unassembled WGS sequence"/>
</dbReference>
<name>A0ABT7MCU1_9PSEU</name>
<dbReference type="InterPro" id="IPR036249">
    <property type="entry name" value="Thioredoxin-like_sf"/>
</dbReference>
<accession>A0ABT7MCU1</accession>
<comment type="caution">
    <text evidence="1">The sequence shown here is derived from an EMBL/GenBank/DDBJ whole genome shotgun (WGS) entry which is preliminary data.</text>
</comment>
<evidence type="ECO:0000313" key="1">
    <source>
        <dbReference type="EMBL" id="MDL5158463.1"/>
    </source>
</evidence>
<dbReference type="InterPro" id="IPR053977">
    <property type="entry name" value="Rv2466c-like"/>
</dbReference>
<dbReference type="Pfam" id="PF22234">
    <property type="entry name" value="Rv2466c-like"/>
    <property type="match status" value="1"/>
</dbReference>
<evidence type="ECO:0000313" key="2">
    <source>
        <dbReference type="Proteomes" id="UP001231924"/>
    </source>
</evidence>
<dbReference type="Gene3D" id="3.40.30.10">
    <property type="entry name" value="Glutaredoxin"/>
    <property type="match status" value="1"/>
</dbReference>